<evidence type="ECO:0000313" key="3">
    <source>
        <dbReference type="EMBL" id="CAE7253455.1"/>
    </source>
</evidence>
<evidence type="ECO:0000313" key="4">
    <source>
        <dbReference type="Proteomes" id="UP000601435"/>
    </source>
</evidence>
<dbReference type="Pfam" id="PF00498">
    <property type="entry name" value="FHA"/>
    <property type="match status" value="1"/>
</dbReference>
<dbReference type="PROSITE" id="PS50006">
    <property type="entry name" value="FHA_DOMAIN"/>
    <property type="match status" value="1"/>
</dbReference>
<dbReference type="InterPro" id="IPR000253">
    <property type="entry name" value="FHA_dom"/>
</dbReference>
<feature type="domain" description="FHA" evidence="2">
    <location>
        <begin position="65"/>
        <end position="129"/>
    </location>
</feature>
<dbReference type="OrthoDB" id="420751at2759"/>
<dbReference type="EMBL" id="CAJNJA010010075">
    <property type="protein sequence ID" value="CAE7253455.1"/>
    <property type="molecule type" value="Genomic_DNA"/>
</dbReference>
<evidence type="ECO:0000259" key="2">
    <source>
        <dbReference type="PROSITE" id="PS50006"/>
    </source>
</evidence>
<dbReference type="SMART" id="SM00240">
    <property type="entry name" value="FHA"/>
    <property type="match status" value="1"/>
</dbReference>
<dbReference type="Gene3D" id="2.60.200.20">
    <property type="match status" value="1"/>
</dbReference>
<organism evidence="3 4">
    <name type="scientific">Symbiodinium necroappetens</name>
    <dbReference type="NCBI Taxonomy" id="1628268"/>
    <lineage>
        <taxon>Eukaryota</taxon>
        <taxon>Sar</taxon>
        <taxon>Alveolata</taxon>
        <taxon>Dinophyceae</taxon>
        <taxon>Suessiales</taxon>
        <taxon>Symbiodiniaceae</taxon>
        <taxon>Symbiodinium</taxon>
    </lineage>
</organism>
<keyword evidence="1" id="KW-0812">Transmembrane</keyword>
<feature type="transmembrane region" description="Helical" evidence="1">
    <location>
        <begin position="335"/>
        <end position="356"/>
    </location>
</feature>
<proteinExistence type="predicted"/>
<accession>A0A812LVZ1</accession>
<dbReference type="CDD" id="cd00060">
    <property type="entry name" value="FHA"/>
    <property type="match status" value="1"/>
</dbReference>
<dbReference type="Proteomes" id="UP000601435">
    <property type="component" value="Unassembled WGS sequence"/>
</dbReference>
<evidence type="ECO:0000256" key="1">
    <source>
        <dbReference type="SAM" id="Phobius"/>
    </source>
</evidence>
<name>A0A812LVZ1_9DINO</name>
<dbReference type="SUPFAM" id="SSF49879">
    <property type="entry name" value="SMAD/FHA domain"/>
    <property type="match status" value="1"/>
</dbReference>
<keyword evidence="1" id="KW-1133">Transmembrane helix</keyword>
<protein>
    <recommendedName>
        <fullName evidence="2">FHA domain-containing protein</fullName>
    </recommendedName>
</protein>
<gene>
    <name evidence="3" type="ORF">SNEC2469_LOCUS5387</name>
</gene>
<dbReference type="AlphaFoldDB" id="A0A812LVZ1"/>
<dbReference type="InterPro" id="IPR008984">
    <property type="entry name" value="SMAD_FHA_dom_sf"/>
</dbReference>
<reference evidence="3" key="1">
    <citation type="submission" date="2021-02" db="EMBL/GenBank/DDBJ databases">
        <authorList>
            <person name="Dougan E. K."/>
            <person name="Rhodes N."/>
            <person name="Thang M."/>
            <person name="Chan C."/>
        </authorList>
    </citation>
    <scope>NUCLEOTIDE SEQUENCE</scope>
</reference>
<keyword evidence="4" id="KW-1185">Reference proteome</keyword>
<keyword evidence="1" id="KW-0472">Membrane</keyword>
<comment type="caution">
    <text evidence="3">The sequence shown here is derived from an EMBL/GenBank/DDBJ whole genome shotgun (WGS) entry which is preliminary data.</text>
</comment>
<sequence length="899" mass="100789">MEAVKMLGQQIFEKRNSVKQLRVGSESFGSDGGNGKEERCQIVACRKGQDVSTGKKFILKYGEVVRIGRGNDNEVILDYEGVSKHHAEIFMRAKQPEEVILGADLKMTGLLSIRDLNSRNGLSIHKSPLAAVPPLGAFDRIVPGIVQAVQDGWSVLVPAKSRHQDKQMTVEQRLLTLYVSSVMVESALCSNGLPEAAQAASERAAGQNLAACSMGVAVSAEHAGGGHGHSGGRVHYGHGGSVVHHDSHMVHHGHAGHGHAGHAGHVVHEDDGCENVGSICFEPVGKKTVATWKWVGDGRGSYEKVENFAYVGENAGSFERRLDVTYSRWKARGCVLGLLCCLLLGLALFLVLGHFFHRQYHDEPQPHQDDVWDCTKDFFNWQTLWTVPHQEWCCVHYGRGCPTTTPATTSPAFDCDAAFNNWRVAWSSQKKAWCCHKLGRGCPPHITTPYNCHTGDVEVWTVGKRLWCCQNYEVSCPDYHPSLPYDCHAGLENWVAGWSVGKKGWCCAHYKLGCAPVTHPPTVAHGQYDCHAGYSNWRLGWSAHKKLWCCHRFHRGCSDAPYDCDAGYSNWQSGWSTSKKAWCCHHTHRGCIVSLPYDCDAGYSNWQLGWSASKKSWCCAHSHRGCGGPTYDCNAGYSHWMSVWTPAKKEWCCHHYHHGCPPASVPYDCDAGFTNWRAGWSDGKKKWCCHHANRGCSHMPYDCDAGYSNWHHGWSDEKKKWCCHHFHRGCEISSYDCDAGYDDWKSVWSNNKKYWCCEHFQKGCSHWDCDKDYSDWVHEWGAEKKQYCCNKYHRGCSSDSSSLVSAGYDMHHGVVTSSDLTLGHAAPPLSMVPYGYHWVHVLHHGEMRWVAVPDKHHISNIGHPPGAPLAGHAWQWREHKHHGDHGHWYQVSMLRTPHS</sequence>